<dbReference type="AlphaFoldDB" id="A0A3B0RXL1"/>
<dbReference type="Gene3D" id="3.10.20.10">
    <property type="match status" value="1"/>
</dbReference>
<dbReference type="InterPro" id="IPR016193">
    <property type="entry name" value="Cytidine_deaminase-like"/>
</dbReference>
<dbReference type="EMBL" id="UOEI01000171">
    <property type="protein sequence ID" value="VAV96182.1"/>
    <property type="molecule type" value="Genomic_DNA"/>
</dbReference>
<dbReference type="PANTHER" id="PTHR30592:SF1">
    <property type="entry name" value="SULFUR CARRIER PROTEIN FDHD"/>
    <property type="match status" value="1"/>
</dbReference>
<dbReference type="GO" id="GO:0006777">
    <property type="term" value="P:Mo-molybdopterin cofactor biosynthetic process"/>
    <property type="evidence" value="ECO:0007669"/>
    <property type="project" value="UniProtKB-KW"/>
</dbReference>
<evidence type="ECO:0000313" key="3">
    <source>
        <dbReference type="EMBL" id="VAV96182.1"/>
    </source>
</evidence>
<dbReference type="Gene3D" id="3.40.140.10">
    <property type="entry name" value="Cytidine Deaminase, domain 2"/>
    <property type="match status" value="1"/>
</dbReference>
<organism evidence="3">
    <name type="scientific">hydrothermal vent metagenome</name>
    <dbReference type="NCBI Taxonomy" id="652676"/>
    <lineage>
        <taxon>unclassified sequences</taxon>
        <taxon>metagenomes</taxon>
        <taxon>ecological metagenomes</taxon>
    </lineage>
</organism>
<dbReference type="GO" id="GO:0016783">
    <property type="term" value="F:sulfurtransferase activity"/>
    <property type="evidence" value="ECO:0007669"/>
    <property type="project" value="InterPro"/>
</dbReference>
<sequence length="260" mass="27588">MSRPIVRYHDGVATSAADHLVSESPVEFRLHDVPIAVLMRTPGDDEVLGLGFALTEGIVLGPHEVDSIKRVEGTAEGDRYCMVLAEGVTVDPEQFRRNFFTSSSCGVCGKASIDAVRVAARSMAPGPTIPAETISSLSGAMRERQRTFDTTGSIHAAAAFSPSGDLIAVFEDIGRHNAVDKLIGHLATTRWPLNHVILFVSGRISFEIVQKAAVVGIPVIGGVSGASDLAVDLGEELNMTVLGFVRDGGFNVYCGADRIL</sequence>
<dbReference type="NCBIfam" id="TIGR00129">
    <property type="entry name" value="fdhD_narQ"/>
    <property type="match status" value="1"/>
</dbReference>
<accession>A0A3B0RXL1</accession>
<evidence type="ECO:0000256" key="1">
    <source>
        <dbReference type="ARBA" id="ARBA00022490"/>
    </source>
</evidence>
<name>A0A3B0RXL1_9ZZZZ</name>
<dbReference type="PANTHER" id="PTHR30592">
    <property type="entry name" value="FORMATE DEHYDROGENASE"/>
    <property type="match status" value="1"/>
</dbReference>
<keyword evidence="2" id="KW-0501">Molybdenum cofactor biosynthesis</keyword>
<keyword evidence="1" id="KW-0963">Cytoplasm</keyword>
<evidence type="ECO:0000256" key="2">
    <source>
        <dbReference type="ARBA" id="ARBA00023150"/>
    </source>
</evidence>
<dbReference type="InterPro" id="IPR003786">
    <property type="entry name" value="FdhD"/>
</dbReference>
<gene>
    <name evidence="3" type="ORF">MNBD_ACTINO01-1092</name>
</gene>
<dbReference type="PIRSF" id="PIRSF015626">
    <property type="entry name" value="FdhD"/>
    <property type="match status" value="1"/>
</dbReference>
<proteinExistence type="inferred from homology"/>
<dbReference type="HAMAP" id="MF_00187">
    <property type="entry name" value="FdhD"/>
    <property type="match status" value="1"/>
</dbReference>
<reference evidence="3" key="1">
    <citation type="submission" date="2018-06" db="EMBL/GenBank/DDBJ databases">
        <authorList>
            <person name="Zhirakovskaya E."/>
        </authorList>
    </citation>
    <scope>NUCLEOTIDE SEQUENCE</scope>
</reference>
<dbReference type="SUPFAM" id="SSF53927">
    <property type="entry name" value="Cytidine deaminase-like"/>
    <property type="match status" value="1"/>
</dbReference>
<protein>
    <submittedName>
        <fullName evidence="3">Sulfur carrier protein FdhD</fullName>
    </submittedName>
</protein>
<dbReference type="Pfam" id="PF02634">
    <property type="entry name" value="FdhD-NarQ"/>
    <property type="match status" value="1"/>
</dbReference>